<dbReference type="GO" id="GO:0070681">
    <property type="term" value="P:glutaminyl-tRNAGln biosynthesis via transamidation"/>
    <property type="evidence" value="ECO:0007669"/>
    <property type="project" value="TreeGrafter"/>
</dbReference>
<dbReference type="EMBL" id="CP002877">
    <property type="protein sequence ID" value="AEI75472.1"/>
    <property type="molecule type" value="Genomic_DNA"/>
</dbReference>
<name>G0ESJ8_CUPNN</name>
<evidence type="ECO:0000313" key="2">
    <source>
        <dbReference type="EMBL" id="AEI75472.1"/>
    </source>
</evidence>
<dbReference type="SUPFAM" id="SSF141000">
    <property type="entry name" value="Glu-tRNAGln amidotransferase C subunit"/>
    <property type="match status" value="1"/>
</dbReference>
<keyword evidence="1 2" id="KW-0436">Ligase</keyword>
<dbReference type="InterPro" id="IPR003837">
    <property type="entry name" value="GatC"/>
</dbReference>
<dbReference type="PANTHER" id="PTHR15004:SF0">
    <property type="entry name" value="GLUTAMYL-TRNA(GLN) AMIDOTRANSFERASE SUBUNIT C, MITOCHONDRIAL"/>
    <property type="match status" value="1"/>
</dbReference>
<comment type="function">
    <text evidence="1">Allows the formation of correctly charged Asn-tRNA(Asn) or Gln-tRNA(Gln) through the transamidation of misacylated Asp-tRNA(Asn) or Glu-tRNA(Gln) in organisms which lack either or both of asparaginyl-tRNA or glutaminyl-tRNA synthetases. The reaction takes place in the presence of glutamine and ATP through an activated phospho-Asp-tRNA(Asn) or phospho-Glu-tRNA(Gln).</text>
</comment>
<keyword evidence="2" id="KW-0808">Transferase</keyword>
<evidence type="ECO:0000256" key="1">
    <source>
        <dbReference type="HAMAP-Rule" id="MF_00122"/>
    </source>
</evidence>
<dbReference type="Proteomes" id="UP000006798">
    <property type="component" value="Chromosome 1"/>
</dbReference>
<dbReference type="GO" id="GO:0006412">
    <property type="term" value="P:translation"/>
    <property type="evidence" value="ECO:0007669"/>
    <property type="project" value="UniProtKB-UniRule"/>
</dbReference>
<comment type="subunit">
    <text evidence="1">Heterotrimer of A, B and C subunits.</text>
</comment>
<comment type="similarity">
    <text evidence="1">Belongs to the GatC family.</text>
</comment>
<dbReference type="GO" id="GO:0016740">
    <property type="term" value="F:transferase activity"/>
    <property type="evidence" value="ECO:0007669"/>
    <property type="project" value="UniProtKB-KW"/>
</dbReference>
<evidence type="ECO:0000313" key="3">
    <source>
        <dbReference type="Proteomes" id="UP000006798"/>
    </source>
</evidence>
<dbReference type="GO" id="GO:0006450">
    <property type="term" value="P:regulation of translational fidelity"/>
    <property type="evidence" value="ECO:0007669"/>
    <property type="project" value="InterPro"/>
</dbReference>
<dbReference type="EC" id="6.3.5.-" evidence="1"/>
<dbReference type="KEGG" id="cnc:CNE_1c01030"/>
<dbReference type="GO" id="GO:0005524">
    <property type="term" value="F:ATP binding"/>
    <property type="evidence" value="ECO:0007669"/>
    <property type="project" value="UniProtKB-KW"/>
</dbReference>
<dbReference type="GO" id="GO:0050566">
    <property type="term" value="F:asparaginyl-tRNA synthase (glutamine-hydrolyzing) activity"/>
    <property type="evidence" value="ECO:0007669"/>
    <property type="project" value="RHEA"/>
</dbReference>
<dbReference type="Pfam" id="PF02686">
    <property type="entry name" value="GatC"/>
    <property type="match status" value="1"/>
</dbReference>
<dbReference type="PANTHER" id="PTHR15004">
    <property type="entry name" value="GLUTAMYL-TRNA(GLN) AMIDOTRANSFERASE SUBUNIT C, MITOCHONDRIAL"/>
    <property type="match status" value="1"/>
</dbReference>
<comment type="catalytic activity">
    <reaction evidence="1">
        <text>L-glutamyl-tRNA(Gln) + L-glutamine + ATP + H2O = L-glutaminyl-tRNA(Gln) + L-glutamate + ADP + phosphate + H(+)</text>
        <dbReference type="Rhea" id="RHEA:17521"/>
        <dbReference type="Rhea" id="RHEA-COMP:9681"/>
        <dbReference type="Rhea" id="RHEA-COMP:9684"/>
        <dbReference type="ChEBI" id="CHEBI:15377"/>
        <dbReference type="ChEBI" id="CHEBI:15378"/>
        <dbReference type="ChEBI" id="CHEBI:29985"/>
        <dbReference type="ChEBI" id="CHEBI:30616"/>
        <dbReference type="ChEBI" id="CHEBI:43474"/>
        <dbReference type="ChEBI" id="CHEBI:58359"/>
        <dbReference type="ChEBI" id="CHEBI:78520"/>
        <dbReference type="ChEBI" id="CHEBI:78521"/>
        <dbReference type="ChEBI" id="CHEBI:456216"/>
    </reaction>
</comment>
<dbReference type="HAMAP" id="MF_00122">
    <property type="entry name" value="GatC"/>
    <property type="match status" value="1"/>
</dbReference>
<proteinExistence type="inferred from homology"/>
<accession>G0ESJ8</accession>
<dbReference type="InterPro" id="IPR036113">
    <property type="entry name" value="Asp/Glu-ADT_sf_sub_c"/>
</dbReference>
<organism evidence="2 3">
    <name type="scientific">Cupriavidus necator (strain ATCC 43291 / DSM 13513 / CCUG 52238 / LMG 8453 / N-1)</name>
    <name type="common">Ralstonia eutropha</name>
    <dbReference type="NCBI Taxonomy" id="1042878"/>
    <lineage>
        <taxon>Bacteria</taxon>
        <taxon>Pseudomonadati</taxon>
        <taxon>Pseudomonadota</taxon>
        <taxon>Betaproteobacteria</taxon>
        <taxon>Burkholderiales</taxon>
        <taxon>Burkholderiaceae</taxon>
        <taxon>Cupriavidus</taxon>
    </lineage>
</organism>
<dbReference type="HOGENOM" id="CLU_105899_2_2_4"/>
<dbReference type="GO" id="GO:0050567">
    <property type="term" value="F:glutaminyl-tRNA synthase (glutamine-hydrolyzing) activity"/>
    <property type="evidence" value="ECO:0007669"/>
    <property type="project" value="UniProtKB-UniRule"/>
</dbReference>
<keyword evidence="1" id="KW-0067">ATP-binding</keyword>
<comment type="catalytic activity">
    <reaction evidence="1">
        <text>L-aspartyl-tRNA(Asn) + L-glutamine + ATP + H2O = L-asparaginyl-tRNA(Asn) + L-glutamate + ADP + phosphate + 2 H(+)</text>
        <dbReference type="Rhea" id="RHEA:14513"/>
        <dbReference type="Rhea" id="RHEA-COMP:9674"/>
        <dbReference type="Rhea" id="RHEA-COMP:9677"/>
        <dbReference type="ChEBI" id="CHEBI:15377"/>
        <dbReference type="ChEBI" id="CHEBI:15378"/>
        <dbReference type="ChEBI" id="CHEBI:29985"/>
        <dbReference type="ChEBI" id="CHEBI:30616"/>
        <dbReference type="ChEBI" id="CHEBI:43474"/>
        <dbReference type="ChEBI" id="CHEBI:58359"/>
        <dbReference type="ChEBI" id="CHEBI:78515"/>
        <dbReference type="ChEBI" id="CHEBI:78516"/>
        <dbReference type="ChEBI" id="CHEBI:456216"/>
    </reaction>
</comment>
<keyword evidence="1" id="KW-0648">Protein biosynthesis</keyword>
<dbReference type="Gene3D" id="1.10.20.60">
    <property type="entry name" value="Glu-tRNAGln amidotransferase C subunit, N-terminal domain"/>
    <property type="match status" value="1"/>
</dbReference>
<dbReference type="NCBIfam" id="TIGR00135">
    <property type="entry name" value="gatC"/>
    <property type="match status" value="1"/>
</dbReference>
<protein>
    <recommendedName>
        <fullName evidence="1">Aspartyl/glutamyl-tRNA(Asn/Gln) amidotransferase subunit C</fullName>
        <shortName evidence="1">Asp/Glu-ADT subunit C</shortName>
        <ecNumber evidence="1">6.3.5.-</ecNumber>
    </recommendedName>
</protein>
<gene>
    <name evidence="2" type="primary">gatC1</name>
    <name evidence="1" type="synonym">gatC</name>
    <name evidence="2" type="ordered locus">CNE_1c01030</name>
</gene>
<keyword evidence="1" id="KW-0547">Nucleotide-binding</keyword>
<reference evidence="2 3" key="1">
    <citation type="journal article" date="2011" name="J. Bacteriol.">
        <title>Complete genome sequence of the type strain Cupriavidus necator N-1.</title>
        <authorList>
            <person name="Poehlein A."/>
            <person name="Kusian B."/>
            <person name="Friedrich B."/>
            <person name="Daniel R."/>
            <person name="Bowien B."/>
        </authorList>
    </citation>
    <scope>NUCLEOTIDE SEQUENCE [LARGE SCALE GENOMIC DNA]</scope>
    <source>
        <strain evidence="3">ATCC 43291 / DSM 13513 / CCUG 52238 / LMG 8453 / N-1</strain>
    </source>
</reference>
<dbReference type="AlphaFoldDB" id="G0ESJ8"/>
<sequence length="119" mass="13117">MSQPPAQPAPPASEHPNHHAMALALSDVKRIAHLARIETSDDEAAQTLAQLNNFFSLVEQMQAVDTTGIEPLAHPLSAVRDMVQRLREDVVTESDRRADYQRPAPATEDGLYLVPKVIE</sequence>